<keyword evidence="6 8" id="KW-1133">Transmembrane helix</keyword>
<keyword evidence="4" id="KW-0808">Transferase</keyword>
<dbReference type="GO" id="GO:0005886">
    <property type="term" value="C:plasma membrane"/>
    <property type="evidence" value="ECO:0007669"/>
    <property type="project" value="UniProtKB-SubCell"/>
</dbReference>
<protein>
    <recommendedName>
        <fullName evidence="9">ArnT-like N-terminal domain-containing protein</fullName>
    </recommendedName>
</protein>
<evidence type="ECO:0000313" key="11">
    <source>
        <dbReference type="Proteomes" id="UP000034090"/>
    </source>
</evidence>
<evidence type="ECO:0000256" key="8">
    <source>
        <dbReference type="SAM" id="Phobius"/>
    </source>
</evidence>
<evidence type="ECO:0000313" key="10">
    <source>
        <dbReference type="EMBL" id="KKS97242.1"/>
    </source>
</evidence>
<dbReference type="GO" id="GO:0000030">
    <property type="term" value="F:mannosyltransferase activity"/>
    <property type="evidence" value="ECO:0007669"/>
    <property type="project" value="InterPro"/>
</dbReference>
<keyword evidence="7 8" id="KW-0472">Membrane</keyword>
<sequence length="535" mass="60814">MIKKYNLLLVGIFALGLVLRLYQLGNYPALNADEAALGYNAYSLLETGKDEHGNSWPIHFQSFNDYKPGLTVYLILPFVKLFGLNIWSVRIFPMFLSSLTILAIYYLVQELFSNRRFSLLSALFLSISPWHIHFSRGAWEVSIATFFMTFGMWSFLRARSSPKLYLLSVLVFAASLYTYHSARLVTPLLGLGLLVFQYKNMLNDKAIIGLSIGLGIIVLTPLILDLMGPAGISRASGVGITADMGTVSRINEQRGEHANQDGLWTKALHNKLVNFGLVFTKNWSDHYWGEFLFNSGDEIQRNKVPEMGQMYIFDIIFILIGFAGIVKLKVKNNWKLVIWWLIVAPVASALTFQSPHALRAHNMVIPMVIISAYGFSVMMNRIHRVGLILFIVLIVLGVSRYLHLYWVHTAKAYPYSSQYGVSELVGYLSGKTGEYKKILVTDRYDQPYILFLFYSKFPPEKFQQEHVLTDRDRFGFSTVREFGNYHFERIDFEKIRGSSSDSLIVGTSKEIPSDANIVKTIAFPNGEDAFRVVEN</sequence>
<evidence type="ECO:0000256" key="2">
    <source>
        <dbReference type="ARBA" id="ARBA00022475"/>
    </source>
</evidence>
<dbReference type="GO" id="GO:0009103">
    <property type="term" value="P:lipopolysaccharide biosynthetic process"/>
    <property type="evidence" value="ECO:0007669"/>
    <property type="project" value="UniProtKB-ARBA"/>
</dbReference>
<evidence type="ECO:0000256" key="5">
    <source>
        <dbReference type="ARBA" id="ARBA00022692"/>
    </source>
</evidence>
<dbReference type="Pfam" id="PF02366">
    <property type="entry name" value="PMT"/>
    <property type="match status" value="1"/>
</dbReference>
<feature type="transmembrane region" description="Helical" evidence="8">
    <location>
        <begin position="388"/>
        <end position="407"/>
    </location>
</feature>
<dbReference type="InterPro" id="IPR050297">
    <property type="entry name" value="LipidA_mod_glycosyltrf_83"/>
</dbReference>
<accession>A0A0G1DI39</accession>
<feature type="transmembrane region" description="Helical" evidence="8">
    <location>
        <begin position="164"/>
        <end position="186"/>
    </location>
</feature>
<gene>
    <name evidence="10" type="ORF">UV74_C0013G0364</name>
</gene>
<feature type="domain" description="ArnT-like N-terminal" evidence="9">
    <location>
        <begin position="12"/>
        <end position="160"/>
    </location>
</feature>
<organism evidence="10 11">
    <name type="scientific">Candidatus Woesebacteria bacterium GW2011_GWB1_43_14</name>
    <dbReference type="NCBI Taxonomy" id="1618578"/>
    <lineage>
        <taxon>Bacteria</taxon>
        <taxon>Candidatus Woeseibacteriota</taxon>
    </lineage>
</organism>
<feature type="transmembrane region" description="Helical" evidence="8">
    <location>
        <begin position="138"/>
        <end position="157"/>
    </location>
</feature>
<dbReference type="GO" id="GO:0016763">
    <property type="term" value="F:pentosyltransferase activity"/>
    <property type="evidence" value="ECO:0007669"/>
    <property type="project" value="TreeGrafter"/>
</dbReference>
<dbReference type="GO" id="GO:0010041">
    <property type="term" value="P:response to iron(III) ion"/>
    <property type="evidence" value="ECO:0007669"/>
    <property type="project" value="TreeGrafter"/>
</dbReference>
<evidence type="ECO:0000256" key="1">
    <source>
        <dbReference type="ARBA" id="ARBA00004651"/>
    </source>
</evidence>
<keyword evidence="2" id="KW-1003">Cell membrane</keyword>
<comment type="subcellular location">
    <subcellularLocation>
        <location evidence="1">Cell membrane</location>
        <topology evidence="1">Multi-pass membrane protein</topology>
    </subcellularLocation>
</comment>
<proteinExistence type="predicted"/>
<dbReference type="PANTHER" id="PTHR33908:SF3">
    <property type="entry name" value="UNDECAPRENYL PHOSPHATE-ALPHA-4-AMINO-4-DEOXY-L-ARABINOSE ARABINOSYL TRANSFERASE"/>
    <property type="match status" value="1"/>
</dbReference>
<keyword evidence="3" id="KW-0328">Glycosyltransferase</keyword>
<keyword evidence="5 8" id="KW-0812">Transmembrane</keyword>
<dbReference type="AlphaFoldDB" id="A0A0G1DI39"/>
<dbReference type="InterPro" id="IPR003342">
    <property type="entry name" value="ArnT-like_N"/>
</dbReference>
<evidence type="ECO:0000256" key="4">
    <source>
        <dbReference type="ARBA" id="ARBA00022679"/>
    </source>
</evidence>
<dbReference type="STRING" id="1618578.UV74_C0013G0364"/>
<feature type="transmembrane region" description="Helical" evidence="8">
    <location>
        <begin position="311"/>
        <end position="330"/>
    </location>
</feature>
<evidence type="ECO:0000256" key="6">
    <source>
        <dbReference type="ARBA" id="ARBA00022989"/>
    </source>
</evidence>
<reference evidence="10 11" key="1">
    <citation type="journal article" date="2015" name="Nature">
        <title>rRNA introns, odd ribosomes, and small enigmatic genomes across a large radiation of phyla.</title>
        <authorList>
            <person name="Brown C.T."/>
            <person name="Hug L.A."/>
            <person name="Thomas B.C."/>
            <person name="Sharon I."/>
            <person name="Castelle C.J."/>
            <person name="Singh A."/>
            <person name="Wilkins M.J."/>
            <person name="Williams K.H."/>
            <person name="Banfield J.F."/>
        </authorList>
    </citation>
    <scope>NUCLEOTIDE SEQUENCE [LARGE SCALE GENOMIC DNA]</scope>
</reference>
<feature type="transmembrane region" description="Helical" evidence="8">
    <location>
        <begin position="115"/>
        <end position="132"/>
    </location>
</feature>
<dbReference type="Proteomes" id="UP000034090">
    <property type="component" value="Unassembled WGS sequence"/>
</dbReference>
<evidence type="ECO:0000256" key="3">
    <source>
        <dbReference type="ARBA" id="ARBA00022676"/>
    </source>
</evidence>
<dbReference type="GO" id="GO:0006493">
    <property type="term" value="P:protein O-linked glycosylation"/>
    <property type="evidence" value="ECO:0007669"/>
    <property type="project" value="InterPro"/>
</dbReference>
<comment type="caution">
    <text evidence="10">The sequence shown here is derived from an EMBL/GenBank/DDBJ whole genome shotgun (WGS) entry which is preliminary data.</text>
</comment>
<feature type="transmembrane region" description="Helical" evidence="8">
    <location>
        <begin position="336"/>
        <end position="352"/>
    </location>
</feature>
<feature type="transmembrane region" description="Helical" evidence="8">
    <location>
        <begin position="206"/>
        <end position="224"/>
    </location>
</feature>
<name>A0A0G1DI39_9BACT</name>
<dbReference type="EMBL" id="LCFQ01000013">
    <property type="protein sequence ID" value="KKS97242.1"/>
    <property type="molecule type" value="Genomic_DNA"/>
</dbReference>
<feature type="transmembrane region" description="Helical" evidence="8">
    <location>
        <begin position="87"/>
        <end position="108"/>
    </location>
</feature>
<evidence type="ECO:0000256" key="7">
    <source>
        <dbReference type="ARBA" id="ARBA00023136"/>
    </source>
</evidence>
<dbReference type="PANTHER" id="PTHR33908">
    <property type="entry name" value="MANNOSYLTRANSFERASE YKCB-RELATED"/>
    <property type="match status" value="1"/>
</dbReference>
<evidence type="ECO:0000259" key="9">
    <source>
        <dbReference type="Pfam" id="PF02366"/>
    </source>
</evidence>